<evidence type="ECO:0000313" key="1">
    <source>
        <dbReference type="EMBL" id="KKK85063.1"/>
    </source>
</evidence>
<dbReference type="EMBL" id="LAZR01051483">
    <property type="protein sequence ID" value="KKK85063.1"/>
    <property type="molecule type" value="Genomic_DNA"/>
</dbReference>
<gene>
    <name evidence="1" type="ORF">LCGC14_2777030</name>
</gene>
<reference evidence="1" key="1">
    <citation type="journal article" date="2015" name="Nature">
        <title>Complex archaea that bridge the gap between prokaryotes and eukaryotes.</title>
        <authorList>
            <person name="Spang A."/>
            <person name="Saw J.H."/>
            <person name="Jorgensen S.L."/>
            <person name="Zaremba-Niedzwiedzka K."/>
            <person name="Martijn J."/>
            <person name="Lind A.E."/>
            <person name="van Eijk R."/>
            <person name="Schleper C."/>
            <person name="Guy L."/>
            <person name="Ettema T.J."/>
        </authorList>
    </citation>
    <scope>NUCLEOTIDE SEQUENCE</scope>
</reference>
<organism evidence="1">
    <name type="scientific">marine sediment metagenome</name>
    <dbReference type="NCBI Taxonomy" id="412755"/>
    <lineage>
        <taxon>unclassified sequences</taxon>
        <taxon>metagenomes</taxon>
        <taxon>ecological metagenomes</taxon>
    </lineage>
</organism>
<accession>A0A0F8YUB6</accession>
<proteinExistence type="predicted"/>
<sequence length="158" mass="16837">MANRDNPSGFTPVGTINGGNYSTRRFKLSGSANRIFVGDAFRLTADGVAHASASQRVIGVSLEDVAASATGDILGVPVGGVIFRVQSTANTVEADIGQTADPLMTTGNTATGRSRQELDHSTLNTTDQALRIIDKDDRPDNDWGTNVDLLAMWYEHEL</sequence>
<feature type="non-terminal residue" evidence="1">
    <location>
        <position position="158"/>
    </location>
</feature>
<comment type="caution">
    <text evidence="1">The sequence shown here is derived from an EMBL/GenBank/DDBJ whole genome shotgun (WGS) entry which is preliminary data.</text>
</comment>
<dbReference type="AlphaFoldDB" id="A0A0F8YUB6"/>
<protein>
    <submittedName>
        <fullName evidence="1">Uncharacterized protein</fullName>
    </submittedName>
</protein>
<name>A0A0F8YUB6_9ZZZZ</name>